<sequence>MERLNNQKELHKTELKEQLKKQKDELVREFSSINRENINKIKEEEKKNKKLNSSNEKLQEIINKLQDANNEQARLLRNSKARDRRWLKKQQKVDESPEINTDLPQENQTRTVNAIDQQQHQHHQYPIQIVQSRVLQTTHAEPLVGIFKVN</sequence>
<organism evidence="1 2">
    <name type="scientific">Ambrosiozyma monospora</name>
    <name type="common">Yeast</name>
    <name type="synonym">Endomycopsis monosporus</name>
    <dbReference type="NCBI Taxonomy" id="43982"/>
    <lineage>
        <taxon>Eukaryota</taxon>
        <taxon>Fungi</taxon>
        <taxon>Dikarya</taxon>
        <taxon>Ascomycota</taxon>
        <taxon>Saccharomycotina</taxon>
        <taxon>Pichiomycetes</taxon>
        <taxon>Pichiales</taxon>
        <taxon>Pichiaceae</taxon>
        <taxon>Ambrosiozyma</taxon>
    </lineage>
</organism>
<evidence type="ECO:0000313" key="1">
    <source>
        <dbReference type="EMBL" id="GME71262.1"/>
    </source>
</evidence>
<keyword evidence="2" id="KW-1185">Reference proteome</keyword>
<protein>
    <submittedName>
        <fullName evidence="1">Unnamed protein product</fullName>
    </submittedName>
</protein>
<dbReference type="Proteomes" id="UP001165064">
    <property type="component" value="Unassembled WGS sequence"/>
</dbReference>
<name>A0ACB5SSH9_AMBMO</name>
<accession>A0ACB5SSH9</accession>
<reference evidence="1" key="1">
    <citation type="submission" date="2023-04" db="EMBL/GenBank/DDBJ databases">
        <title>Ambrosiozyma monospora NBRC 10751.</title>
        <authorList>
            <person name="Ichikawa N."/>
            <person name="Sato H."/>
            <person name="Tonouchi N."/>
        </authorList>
    </citation>
    <scope>NUCLEOTIDE SEQUENCE</scope>
    <source>
        <strain evidence="1">NBRC 10751</strain>
    </source>
</reference>
<dbReference type="EMBL" id="BSXS01000180">
    <property type="protein sequence ID" value="GME71262.1"/>
    <property type="molecule type" value="Genomic_DNA"/>
</dbReference>
<gene>
    <name evidence="1" type="ORF">Amon02_000051900</name>
</gene>
<comment type="caution">
    <text evidence="1">The sequence shown here is derived from an EMBL/GenBank/DDBJ whole genome shotgun (WGS) entry which is preliminary data.</text>
</comment>
<proteinExistence type="predicted"/>
<evidence type="ECO:0000313" key="2">
    <source>
        <dbReference type="Proteomes" id="UP001165064"/>
    </source>
</evidence>